<name>S3CHC8_GLAL2</name>
<dbReference type="GO" id="GO:0071949">
    <property type="term" value="F:FAD binding"/>
    <property type="evidence" value="ECO:0007669"/>
    <property type="project" value="InterPro"/>
</dbReference>
<accession>S3CHC8</accession>
<dbReference type="InterPro" id="IPR006094">
    <property type="entry name" value="Oxid_FAD_bind_N"/>
</dbReference>
<dbReference type="STRING" id="1116229.S3CHC8"/>
<keyword evidence="2" id="KW-0560">Oxidoreductase</keyword>
<gene>
    <name evidence="5" type="ORF">GLAREA_01779</name>
</gene>
<keyword evidence="3" id="KW-0732">Signal</keyword>
<evidence type="ECO:0000256" key="1">
    <source>
        <dbReference type="ARBA" id="ARBA00005466"/>
    </source>
</evidence>
<dbReference type="GO" id="GO:0016491">
    <property type="term" value="F:oxidoreductase activity"/>
    <property type="evidence" value="ECO:0007669"/>
    <property type="project" value="UniProtKB-KW"/>
</dbReference>
<feature type="chain" id="PRO_5004518725" evidence="3">
    <location>
        <begin position="22"/>
        <end position="575"/>
    </location>
</feature>
<dbReference type="InterPro" id="IPR050432">
    <property type="entry name" value="FAD-linked_Oxidoreductases_BP"/>
</dbReference>
<dbReference type="InterPro" id="IPR036318">
    <property type="entry name" value="FAD-bd_PCMH-like_sf"/>
</dbReference>
<dbReference type="KEGG" id="glz:GLAREA_01779"/>
<reference evidence="5 6" key="1">
    <citation type="journal article" date="2013" name="BMC Genomics">
        <title>Genomics-driven discovery of the pneumocandin biosynthetic gene cluster in the fungus Glarea lozoyensis.</title>
        <authorList>
            <person name="Chen L."/>
            <person name="Yue Q."/>
            <person name="Zhang X."/>
            <person name="Xiang M."/>
            <person name="Wang C."/>
            <person name="Li S."/>
            <person name="Che Y."/>
            <person name="Ortiz-Lopez F.J."/>
            <person name="Bills G.F."/>
            <person name="Liu X."/>
            <person name="An Z."/>
        </authorList>
    </citation>
    <scope>NUCLEOTIDE SEQUENCE [LARGE SCALE GENOMIC DNA]</scope>
    <source>
        <strain evidence="6">ATCC 20868 / MF5171</strain>
    </source>
</reference>
<dbReference type="InterPro" id="IPR016166">
    <property type="entry name" value="FAD-bd_PCMH"/>
</dbReference>
<evidence type="ECO:0000259" key="4">
    <source>
        <dbReference type="PROSITE" id="PS51387"/>
    </source>
</evidence>
<dbReference type="Pfam" id="PF08031">
    <property type="entry name" value="BBE"/>
    <property type="match status" value="1"/>
</dbReference>
<dbReference type="Pfam" id="PF01565">
    <property type="entry name" value="FAD_binding_4"/>
    <property type="match status" value="1"/>
</dbReference>
<feature type="signal peptide" evidence="3">
    <location>
        <begin position="1"/>
        <end position="21"/>
    </location>
</feature>
<proteinExistence type="inferred from homology"/>
<dbReference type="GeneID" id="19460837"/>
<dbReference type="Gene3D" id="3.30.465.10">
    <property type="match status" value="2"/>
</dbReference>
<evidence type="ECO:0000256" key="3">
    <source>
        <dbReference type="SAM" id="SignalP"/>
    </source>
</evidence>
<dbReference type="PANTHER" id="PTHR13878">
    <property type="entry name" value="GULONOLACTONE OXIDASE"/>
    <property type="match status" value="1"/>
</dbReference>
<sequence length="575" mass="63775">MKHRHFTQYLYLLYVIVLVEGYHDVWSAFNLTLDGHLHDAKPFSLPCFSQYEGEAIPSNPGLCSVVQKNYTNSRFRAEYYHGFQNNQDEVCLTNTTAQCLLDPTNTANQQAFVNKSCNQGSVSKYYVDVRSEKDVISTFKFAQENNVNLSIKNSGHDYLGRSSLEGSLALWTRNLGAVSRDPTFVPEGCPAHKVAPTDTITTGAGVNTEEVYYFADAQNVTFIGPYGTSIGVSGGWVQAGGHTVLSPVYGLGIDRVVQYKIVTPDGVFRTANICQNSDLFWALRGGGGGTFGVVIGSTHRVEKAMSLAVVSITFKQTSANVKKWFTIITNNSLPWAKQGWGGHIRPNSLISVTPLLSLNEAEASMEAASNFAKANNGSAVIEVVPSWLTFYTKYLVPNEAPVATPRFLASRLVPSSIFSSEEGRSDLLNFLQNALAQGLPPYIPTDTPFLYPYIPQSTSATPAWRGAVWSLSFGVDIGWNTTLEQRTATLKKQASVIKDLETLIEKYGAEVGSYFNEDSPWTDNWREKWWGLENYKKLEQIKKKYDPKELLGCFKCVGFQERSAKDEFGCYDIFT</sequence>
<evidence type="ECO:0000313" key="5">
    <source>
        <dbReference type="EMBL" id="EPE25867.1"/>
    </source>
</evidence>
<dbReference type="AlphaFoldDB" id="S3CHC8"/>
<feature type="domain" description="FAD-binding PCMH-type" evidence="4">
    <location>
        <begin position="119"/>
        <end position="304"/>
    </location>
</feature>
<dbReference type="EMBL" id="KE145371">
    <property type="protein sequence ID" value="EPE25867.1"/>
    <property type="molecule type" value="Genomic_DNA"/>
</dbReference>
<dbReference type="InterPro" id="IPR016169">
    <property type="entry name" value="FAD-bd_PCMH_sub2"/>
</dbReference>
<dbReference type="HOGENOM" id="CLU_018354_4_4_1"/>
<dbReference type="InterPro" id="IPR012951">
    <property type="entry name" value="BBE"/>
</dbReference>
<keyword evidence="6" id="KW-1185">Reference proteome</keyword>
<dbReference type="OMA" id="TSWYPFY"/>
<evidence type="ECO:0000313" key="6">
    <source>
        <dbReference type="Proteomes" id="UP000016922"/>
    </source>
</evidence>
<comment type="similarity">
    <text evidence="1">Belongs to the oxygen-dependent FAD-linked oxidoreductase family.</text>
</comment>
<dbReference type="SUPFAM" id="SSF56176">
    <property type="entry name" value="FAD-binding/transporter-associated domain-like"/>
    <property type="match status" value="1"/>
</dbReference>
<dbReference type="Proteomes" id="UP000016922">
    <property type="component" value="Unassembled WGS sequence"/>
</dbReference>
<dbReference type="OrthoDB" id="9983560at2759"/>
<dbReference type="PANTHER" id="PTHR13878:SF91">
    <property type="entry name" value="FAD BINDING DOMAIN PROTEIN (AFU_ORTHOLOGUE AFUA_6G12070)-RELATED"/>
    <property type="match status" value="1"/>
</dbReference>
<dbReference type="eggNOG" id="ENOG502QQWK">
    <property type="taxonomic scope" value="Eukaryota"/>
</dbReference>
<evidence type="ECO:0000256" key="2">
    <source>
        <dbReference type="ARBA" id="ARBA00023002"/>
    </source>
</evidence>
<dbReference type="PROSITE" id="PS51387">
    <property type="entry name" value="FAD_PCMH"/>
    <property type="match status" value="1"/>
</dbReference>
<organism evidence="5 6">
    <name type="scientific">Glarea lozoyensis (strain ATCC 20868 / MF5171)</name>
    <dbReference type="NCBI Taxonomy" id="1116229"/>
    <lineage>
        <taxon>Eukaryota</taxon>
        <taxon>Fungi</taxon>
        <taxon>Dikarya</taxon>
        <taxon>Ascomycota</taxon>
        <taxon>Pezizomycotina</taxon>
        <taxon>Leotiomycetes</taxon>
        <taxon>Helotiales</taxon>
        <taxon>Helotiaceae</taxon>
        <taxon>Glarea</taxon>
    </lineage>
</organism>
<dbReference type="RefSeq" id="XP_008087186.1">
    <property type="nucleotide sequence ID" value="XM_008088995.1"/>
</dbReference>
<protein>
    <submittedName>
        <fullName evidence="5">FAD-binding protein</fullName>
    </submittedName>
</protein>